<feature type="transmembrane region" description="Helical" evidence="8">
    <location>
        <begin position="88"/>
        <end position="108"/>
    </location>
</feature>
<comment type="caution">
    <text evidence="9">The sequence shown here is derived from an EMBL/GenBank/DDBJ whole genome shotgun (WGS) entry which is preliminary data.</text>
</comment>
<name>A0A5U2U1F1_SALER</name>
<keyword evidence="7 8" id="KW-0472">Membrane</keyword>
<dbReference type="Gene3D" id="1.20.1740.10">
    <property type="entry name" value="Amino acid/polyamine transporter I"/>
    <property type="match status" value="1"/>
</dbReference>
<gene>
    <name evidence="9" type="ORF">PL50_17015</name>
</gene>
<proteinExistence type="predicted"/>
<keyword evidence="4" id="KW-0997">Cell inner membrane</keyword>
<evidence type="ECO:0000256" key="5">
    <source>
        <dbReference type="ARBA" id="ARBA00022692"/>
    </source>
</evidence>
<keyword evidence="3" id="KW-1003">Cell membrane</keyword>
<accession>A0A5U2U1F1</accession>
<evidence type="ECO:0000256" key="6">
    <source>
        <dbReference type="ARBA" id="ARBA00022989"/>
    </source>
</evidence>
<dbReference type="PANTHER" id="PTHR35334">
    <property type="entry name" value="SERINE TRANSPORTER"/>
    <property type="match status" value="1"/>
</dbReference>
<reference evidence="9" key="1">
    <citation type="submission" date="2018-07" db="EMBL/GenBank/DDBJ databases">
        <authorList>
            <consortium name="GenomeTrakr network: Whole genome sequencing for foodborne pathogen traceback"/>
        </authorList>
    </citation>
    <scope>NUCLEOTIDE SEQUENCE</scope>
    <source>
        <strain evidence="9">CFSAN008688</strain>
    </source>
</reference>
<feature type="transmembrane region" description="Helical" evidence="8">
    <location>
        <begin position="390"/>
        <end position="408"/>
    </location>
</feature>
<evidence type="ECO:0000256" key="4">
    <source>
        <dbReference type="ARBA" id="ARBA00022519"/>
    </source>
</evidence>
<feature type="transmembrane region" description="Helical" evidence="8">
    <location>
        <begin position="283"/>
        <end position="309"/>
    </location>
</feature>
<feature type="transmembrane region" description="Helical" evidence="8">
    <location>
        <begin position="236"/>
        <end position="256"/>
    </location>
</feature>
<evidence type="ECO:0000256" key="7">
    <source>
        <dbReference type="ARBA" id="ARBA00023136"/>
    </source>
</evidence>
<feature type="transmembrane region" description="Helical" evidence="8">
    <location>
        <begin position="152"/>
        <end position="173"/>
    </location>
</feature>
<comment type="subcellular location">
    <subcellularLocation>
        <location evidence="1">Cell inner membrane</location>
        <topology evidence="1">Multi-pass membrane protein</topology>
    </subcellularLocation>
</comment>
<dbReference type="GO" id="GO:0005886">
    <property type="term" value="C:plasma membrane"/>
    <property type="evidence" value="ECO:0007669"/>
    <property type="project" value="UniProtKB-SubCell"/>
</dbReference>
<keyword evidence="5 8" id="KW-0812">Transmembrane</keyword>
<evidence type="ECO:0000313" key="9">
    <source>
        <dbReference type="EMBL" id="EBP2041853.1"/>
    </source>
</evidence>
<evidence type="ECO:0000256" key="2">
    <source>
        <dbReference type="ARBA" id="ARBA00022448"/>
    </source>
</evidence>
<keyword evidence="2" id="KW-0813">Transport</keyword>
<organism evidence="9">
    <name type="scientific">Salmonella enterica</name>
    <name type="common">Salmonella choleraesuis</name>
    <dbReference type="NCBI Taxonomy" id="28901"/>
    <lineage>
        <taxon>Bacteria</taxon>
        <taxon>Pseudomonadati</taxon>
        <taxon>Pseudomonadota</taxon>
        <taxon>Gammaproteobacteria</taxon>
        <taxon>Enterobacterales</taxon>
        <taxon>Enterobacteriaceae</taxon>
        <taxon>Salmonella</taxon>
    </lineage>
</organism>
<protein>
    <submittedName>
        <fullName evidence="9">Transporter</fullName>
    </submittedName>
</protein>
<dbReference type="EMBL" id="AAGKZC010000019">
    <property type="protein sequence ID" value="EBP2041853.1"/>
    <property type="molecule type" value="Genomic_DNA"/>
</dbReference>
<feature type="transmembrane region" description="Helical" evidence="8">
    <location>
        <begin position="361"/>
        <end position="381"/>
    </location>
</feature>
<dbReference type="InterPro" id="IPR018227">
    <property type="entry name" value="Amino_acid_transport_2"/>
</dbReference>
<feature type="transmembrane region" description="Helical" evidence="8">
    <location>
        <begin position="128"/>
        <end position="145"/>
    </location>
</feature>
<feature type="transmembrane region" description="Helical" evidence="8">
    <location>
        <begin position="193"/>
        <end position="216"/>
    </location>
</feature>
<dbReference type="GO" id="GO:0003333">
    <property type="term" value="P:amino acid transmembrane transport"/>
    <property type="evidence" value="ECO:0007669"/>
    <property type="project" value="InterPro"/>
</dbReference>
<dbReference type="AlphaFoldDB" id="A0A5U2U1F1"/>
<keyword evidence="6 8" id="KW-1133">Transmembrane helix</keyword>
<sequence length="409" mass="44873">MSKIWSKDETLWSFALYGTAVGAGTLFLPIQLGSAGAIVLFITALVAWPLTYWPHKALCQFILSSKTSAGEGITGAVTHYYGKKIGSIITALYFIAFFVVVLIYAVAITNSLTEQLAKHIQIDIRTRMVVSFGVVLILNMIFLMGRHATIRVMGFLVFPLIAYFLFLSLYLTGSWQPSLLTGQMSFDSHTLHQVWISIPVMVFAFSHTPIISTFAIDRRENFGGQAMGKCKKIMKVAYLIICLSVLFFVFSCLLSIPPSYIEDARNEGVTILSALSMMPKAPAWLSISGIIVAVVAMSKSFLGTYFGVIEGATEMVRTTLQQVGVKKSRAFNRALSIMLVSGITFIICCINPNAISMIYAISGPLIAMILFIMPTLSTYLIPALKPYRSVGNFITLVVGILCVSVMFFG</sequence>
<evidence type="ECO:0000256" key="3">
    <source>
        <dbReference type="ARBA" id="ARBA00022475"/>
    </source>
</evidence>
<feature type="transmembrane region" description="Helical" evidence="8">
    <location>
        <begin position="330"/>
        <end position="355"/>
    </location>
</feature>
<evidence type="ECO:0000256" key="8">
    <source>
        <dbReference type="SAM" id="Phobius"/>
    </source>
</evidence>
<evidence type="ECO:0000256" key="1">
    <source>
        <dbReference type="ARBA" id="ARBA00004429"/>
    </source>
</evidence>
<dbReference type="Pfam" id="PF03222">
    <property type="entry name" value="Trp_Tyr_perm"/>
    <property type="match status" value="1"/>
</dbReference>
<dbReference type="PANTHER" id="PTHR35334:SF3">
    <property type="entry name" value="INNER MEMBRANE TRANSPORT PROTEIN YQEG"/>
    <property type="match status" value="1"/>
</dbReference>